<reference evidence="2" key="1">
    <citation type="journal article" date="2013" name="Nature">
        <title>Pan genome of the phytoplankton Emiliania underpins its global distribution.</title>
        <authorList>
            <person name="Read B.A."/>
            <person name="Kegel J."/>
            <person name="Klute M.J."/>
            <person name="Kuo A."/>
            <person name="Lefebvre S.C."/>
            <person name="Maumus F."/>
            <person name="Mayer C."/>
            <person name="Miller J."/>
            <person name="Monier A."/>
            <person name="Salamov A."/>
            <person name="Young J."/>
            <person name="Aguilar M."/>
            <person name="Claverie J.M."/>
            <person name="Frickenhaus S."/>
            <person name="Gonzalez K."/>
            <person name="Herman E.K."/>
            <person name="Lin Y.C."/>
            <person name="Napier J."/>
            <person name="Ogata H."/>
            <person name="Sarno A.F."/>
            <person name="Shmutz J."/>
            <person name="Schroeder D."/>
            <person name="de Vargas C."/>
            <person name="Verret F."/>
            <person name="von Dassow P."/>
            <person name="Valentin K."/>
            <person name="Van de Peer Y."/>
            <person name="Wheeler G."/>
            <person name="Dacks J.B."/>
            <person name="Delwiche C.F."/>
            <person name="Dyhrman S.T."/>
            <person name="Glockner G."/>
            <person name="John U."/>
            <person name="Richards T."/>
            <person name="Worden A.Z."/>
            <person name="Zhang X."/>
            <person name="Grigoriev I.V."/>
            <person name="Allen A.E."/>
            <person name="Bidle K."/>
            <person name="Borodovsky M."/>
            <person name="Bowler C."/>
            <person name="Brownlee C."/>
            <person name="Cock J.M."/>
            <person name="Elias M."/>
            <person name="Gladyshev V.N."/>
            <person name="Groth M."/>
            <person name="Guda C."/>
            <person name="Hadaegh A."/>
            <person name="Iglesias-Rodriguez M.D."/>
            <person name="Jenkins J."/>
            <person name="Jones B.M."/>
            <person name="Lawson T."/>
            <person name="Leese F."/>
            <person name="Lindquist E."/>
            <person name="Lobanov A."/>
            <person name="Lomsadze A."/>
            <person name="Malik S.B."/>
            <person name="Marsh M.E."/>
            <person name="Mackinder L."/>
            <person name="Mock T."/>
            <person name="Mueller-Roeber B."/>
            <person name="Pagarete A."/>
            <person name="Parker M."/>
            <person name="Probert I."/>
            <person name="Quesneville H."/>
            <person name="Raines C."/>
            <person name="Rensing S.A."/>
            <person name="Riano-Pachon D.M."/>
            <person name="Richier S."/>
            <person name="Rokitta S."/>
            <person name="Shiraiwa Y."/>
            <person name="Soanes D.M."/>
            <person name="van der Giezen M."/>
            <person name="Wahlund T.M."/>
            <person name="Williams B."/>
            <person name="Wilson W."/>
            <person name="Wolfe G."/>
            <person name="Wurch L.L."/>
        </authorList>
    </citation>
    <scope>NUCLEOTIDE SEQUENCE</scope>
</reference>
<dbReference type="RefSeq" id="XP_005773491.1">
    <property type="nucleotide sequence ID" value="XM_005773434.1"/>
</dbReference>
<dbReference type="GeneID" id="17266609"/>
<sequence>MAAATPAPTPANRSIFVHYHFHETASRPCEASRKRTSLELFLQRAVLPSPPSVLFLFTLSGHALPPPAAYFESIALPRDKRAEIFPSRANVLVQTVPPSTTDLCHRALAIRTARSRSLRRGAPTPEFGLFLNDGARGPFLHPDSPTLGAALGVPPWLARYVGAFSEGGGASGSGSGGSARIGAVGACFSCQIDSHLQSWAMMVDWRLSALLLERYSKTCARRVGPGRLPDAAKREAVVEGEVRPIAHILSLGYAITSFFPRRLTVTNEQRLEMQVGMRNSGCTNAFNSPASFHSIGFGTLGEMTFAKAGGEQWRRGLMPPSYSRRLDAATARLLPEMGRANGDCIDDLKYVCCPGATRRQCGGSSGGAAWAGPFSCPKDSSCVAASDCKTEGGVRRNGSAGIATM</sequence>
<dbReference type="eggNOG" id="ENOG502SSQZ">
    <property type="taxonomic scope" value="Eukaryota"/>
</dbReference>
<protein>
    <submittedName>
        <fullName evidence="1">Uncharacterized protein</fullName>
    </submittedName>
</protein>
<dbReference type="HOGENOM" id="CLU_680486_0_0_1"/>
<reference evidence="1" key="2">
    <citation type="submission" date="2024-10" db="UniProtKB">
        <authorList>
            <consortium name="EnsemblProtists"/>
        </authorList>
    </citation>
    <scope>IDENTIFICATION</scope>
</reference>
<dbReference type="AlphaFoldDB" id="A0A0D3JC27"/>
<evidence type="ECO:0000313" key="2">
    <source>
        <dbReference type="Proteomes" id="UP000013827"/>
    </source>
</evidence>
<name>A0A0D3JC27_EMIH1</name>
<organism evidence="1 2">
    <name type="scientific">Emiliania huxleyi (strain CCMP1516)</name>
    <dbReference type="NCBI Taxonomy" id="280463"/>
    <lineage>
        <taxon>Eukaryota</taxon>
        <taxon>Haptista</taxon>
        <taxon>Haptophyta</taxon>
        <taxon>Prymnesiophyceae</taxon>
        <taxon>Isochrysidales</taxon>
        <taxon>Noelaerhabdaceae</taxon>
        <taxon>Emiliania</taxon>
    </lineage>
</organism>
<dbReference type="Proteomes" id="UP000013827">
    <property type="component" value="Unassembled WGS sequence"/>
</dbReference>
<accession>A0A0D3JC27</accession>
<dbReference type="EnsemblProtists" id="EOD21062">
    <property type="protein sequence ID" value="EOD21062"/>
    <property type="gene ID" value="EMIHUDRAFT_101756"/>
</dbReference>
<dbReference type="KEGG" id="ehx:EMIHUDRAFT_101756"/>
<proteinExistence type="predicted"/>
<dbReference type="PaxDb" id="2903-EOD21062"/>
<keyword evidence="2" id="KW-1185">Reference proteome</keyword>
<evidence type="ECO:0000313" key="1">
    <source>
        <dbReference type="EnsemblProtists" id="EOD21062"/>
    </source>
</evidence>